<gene>
    <name evidence="7" type="ORF">AYY17_04185</name>
</gene>
<dbReference type="Gene3D" id="2.60.40.1090">
    <property type="entry name" value="Fimbrial-type adhesion domain"/>
    <property type="match status" value="1"/>
</dbReference>
<evidence type="ECO:0000256" key="2">
    <source>
        <dbReference type="ARBA" id="ARBA00006671"/>
    </source>
</evidence>
<protein>
    <submittedName>
        <fullName evidence="7">Ferrous iron transporter B</fullName>
    </submittedName>
</protein>
<evidence type="ECO:0000256" key="5">
    <source>
        <dbReference type="SAM" id="SignalP"/>
    </source>
</evidence>
<comment type="caution">
    <text evidence="7">The sequence shown here is derived from an EMBL/GenBank/DDBJ whole genome shotgun (WGS) entry which is preliminary data.</text>
</comment>
<dbReference type="PANTHER" id="PTHR33420:SF3">
    <property type="entry name" value="FIMBRIAL SUBUNIT ELFA"/>
    <property type="match status" value="1"/>
</dbReference>
<keyword evidence="4" id="KW-0281">Fimbrium</keyword>
<dbReference type="GO" id="GO:0043709">
    <property type="term" value="P:cell adhesion involved in single-species biofilm formation"/>
    <property type="evidence" value="ECO:0007669"/>
    <property type="project" value="TreeGrafter"/>
</dbReference>
<dbReference type="AlphaFoldDB" id="A0A1B8HDS4"/>
<evidence type="ECO:0000256" key="1">
    <source>
        <dbReference type="ARBA" id="ARBA00004561"/>
    </source>
</evidence>
<dbReference type="GO" id="GO:0009289">
    <property type="term" value="C:pilus"/>
    <property type="evidence" value="ECO:0007669"/>
    <property type="project" value="UniProtKB-SubCell"/>
</dbReference>
<evidence type="ECO:0000256" key="4">
    <source>
        <dbReference type="ARBA" id="ARBA00023263"/>
    </source>
</evidence>
<proteinExistence type="inferred from homology"/>
<accession>A0A1B8HDS4</accession>
<evidence type="ECO:0000313" key="7">
    <source>
        <dbReference type="EMBL" id="OBU07229.1"/>
    </source>
</evidence>
<keyword evidence="3 5" id="KW-0732">Signal</keyword>
<evidence type="ECO:0000313" key="8">
    <source>
        <dbReference type="Proteomes" id="UP000092247"/>
    </source>
</evidence>
<dbReference type="InterPro" id="IPR000259">
    <property type="entry name" value="Adhesion_dom_fimbrial"/>
</dbReference>
<feature type="signal peptide" evidence="5">
    <location>
        <begin position="1"/>
        <end position="21"/>
    </location>
</feature>
<evidence type="ECO:0000256" key="3">
    <source>
        <dbReference type="ARBA" id="ARBA00022729"/>
    </source>
</evidence>
<dbReference type="InterPro" id="IPR008966">
    <property type="entry name" value="Adhesion_dom_sf"/>
</dbReference>
<dbReference type="InterPro" id="IPR050263">
    <property type="entry name" value="Bact_Fimbrial_Adh_Pro"/>
</dbReference>
<dbReference type="RefSeq" id="WP_067423169.1">
    <property type="nucleotide sequence ID" value="NZ_LZEX01000012.1"/>
</dbReference>
<dbReference type="InterPro" id="IPR036937">
    <property type="entry name" value="Adhesion_dom_fimbrial_sf"/>
</dbReference>
<comment type="subcellular location">
    <subcellularLocation>
        <location evidence="1">Fimbrium</location>
    </subcellularLocation>
</comment>
<reference evidence="7 8" key="1">
    <citation type="submission" date="2016-06" db="EMBL/GenBank/DDBJ databases">
        <authorList>
            <person name="Kjaerup R.B."/>
            <person name="Dalgaard T.S."/>
            <person name="Juul-Madsen H.R."/>
        </authorList>
    </citation>
    <scope>NUCLEOTIDE SEQUENCE [LARGE SCALE GENOMIC DNA]</scope>
    <source>
        <strain evidence="7 8">GCSL-Mp3</strain>
    </source>
</reference>
<organism evidence="7 8">
    <name type="scientific">Morganella psychrotolerans</name>
    <dbReference type="NCBI Taxonomy" id="368603"/>
    <lineage>
        <taxon>Bacteria</taxon>
        <taxon>Pseudomonadati</taxon>
        <taxon>Pseudomonadota</taxon>
        <taxon>Gammaproteobacteria</taxon>
        <taxon>Enterobacterales</taxon>
        <taxon>Morganellaceae</taxon>
        <taxon>Morganella</taxon>
    </lineage>
</organism>
<dbReference type="Pfam" id="PF00419">
    <property type="entry name" value="Fimbrial"/>
    <property type="match status" value="1"/>
</dbReference>
<evidence type="ECO:0000259" key="6">
    <source>
        <dbReference type="Pfam" id="PF00419"/>
    </source>
</evidence>
<dbReference type="SUPFAM" id="SSF49401">
    <property type="entry name" value="Bacterial adhesins"/>
    <property type="match status" value="1"/>
</dbReference>
<sequence>MKKLIIASAVVAAFGFSMANAASTNVGGGQVDFFGKVTDVSCTISVDGQQSDANVRLAPVSLAEVRAAGAHTYLKAKPFIIDVSNCLAVDQPVITAGGPLTADKLGINWVGGNLLQNAALAQAGYLANTDVSGAKDIQLALSINGNASLNGKIVPGAASQRKVTPIVDLVRNSAQFTYYVGYATATPATVTTGAVHSYATYEIVYN</sequence>
<comment type="similarity">
    <text evidence="2">Belongs to the fimbrial protein family.</text>
</comment>
<dbReference type="EMBL" id="LZEX01000012">
    <property type="protein sequence ID" value="OBU07229.1"/>
    <property type="molecule type" value="Genomic_DNA"/>
</dbReference>
<name>A0A1B8HDS4_9GAMM</name>
<feature type="chain" id="PRO_5008609558" evidence="5">
    <location>
        <begin position="22"/>
        <end position="206"/>
    </location>
</feature>
<dbReference type="Proteomes" id="UP000092247">
    <property type="component" value="Unassembled WGS sequence"/>
</dbReference>
<feature type="domain" description="Fimbrial-type adhesion" evidence="6">
    <location>
        <begin position="33"/>
        <end position="205"/>
    </location>
</feature>
<dbReference type="PANTHER" id="PTHR33420">
    <property type="entry name" value="FIMBRIAL SUBUNIT ELFA-RELATED"/>
    <property type="match status" value="1"/>
</dbReference>